<gene>
    <name evidence="2" type="ORF">BCR37DRAFT_53674</name>
</gene>
<sequence length="150" mass="16768">MFQEFVERTRVEQLHVGRFQRLQVVTSVRLSSQCTAPRLALFATRPQCHGLVVLRTGRFEPLSHMLESHAQGLARPLRHVLMHMIRKNISIEPRRLICGYICCSSTHETQCSSPFRARGQFSAAGVAATTAIVIAMAITAVAVRNREGID</sequence>
<evidence type="ECO:0000313" key="2">
    <source>
        <dbReference type="EMBL" id="ORY80801.1"/>
    </source>
</evidence>
<organism evidence="2 3">
    <name type="scientific">Protomyces lactucae-debilis</name>
    <dbReference type="NCBI Taxonomy" id="2754530"/>
    <lineage>
        <taxon>Eukaryota</taxon>
        <taxon>Fungi</taxon>
        <taxon>Dikarya</taxon>
        <taxon>Ascomycota</taxon>
        <taxon>Taphrinomycotina</taxon>
        <taxon>Taphrinomycetes</taxon>
        <taxon>Taphrinales</taxon>
        <taxon>Protomycetaceae</taxon>
        <taxon>Protomyces</taxon>
    </lineage>
</organism>
<keyword evidence="1" id="KW-0472">Membrane</keyword>
<evidence type="ECO:0000256" key="1">
    <source>
        <dbReference type="SAM" id="Phobius"/>
    </source>
</evidence>
<keyword evidence="1" id="KW-1133">Transmembrane helix</keyword>
<accession>A0A1Y2FA78</accession>
<evidence type="ECO:0000313" key="3">
    <source>
        <dbReference type="Proteomes" id="UP000193685"/>
    </source>
</evidence>
<proteinExistence type="predicted"/>
<keyword evidence="1" id="KW-0812">Transmembrane</keyword>
<dbReference type="AlphaFoldDB" id="A0A1Y2FA78"/>
<protein>
    <submittedName>
        <fullName evidence="2">Uncharacterized protein</fullName>
    </submittedName>
</protein>
<comment type="caution">
    <text evidence="2">The sequence shown here is derived from an EMBL/GenBank/DDBJ whole genome shotgun (WGS) entry which is preliminary data.</text>
</comment>
<dbReference type="EMBL" id="MCFI01000012">
    <property type="protein sequence ID" value="ORY80801.1"/>
    <property type="molecule type" value="Genomic_DNA"/>
</dbReference>
<reference evidence="2 3" key="1">
    <citation type="submission" date="2016-07" db="EMBL/GenBank/DDBJ databases">
        <title>Pervasive Adenine N6-methylation of Active Genes in Fungi.</title>
        <authorList>
            <consortium name="DOE Joint Genome Institute"/>
            <person name="Mondo S.J."/>
            <person name="Dannebaum R.O."/>
            <person name="Kuo R.C."/>
            <person name="Labutti K."/>
            <person name="Haridas S."/>
            <person name="Kuo A."/>
            <person name="Salamov A."/>
            <person name="Ahrendt S.R."/>
            <person name="Lipzen A."/>
            <person name="Sullivan W."/>
            <person name="Andreopoulos W.B."/>
            <person name="Clum A."/>
            <person name="Lindquist E."/>
            <person name="Daum C."/>
            <person name="Ramamoorthy G.K."/>
            <person name="Gryganskyi A."/>
            <person name="Culley D."/>
            <person name="Magnuson J.K."/>
            <person name="James T.Y."/>
            <person name="O'Malley M.A."/>
            <person name="Stajich J.E."/>
            <person name="Spatafora J.W."/>
            <person name="Visel A."/>
            <person name="Grigoriev I.V."/>
        </authorList>
    </citation>
    <scope>NUCLEOTIDE SEQUENCE [LARGE SCALE GENOMIC DNA]</scope>
    <source>
        <strain evidence="2 3">12-1054</strain>
    </source>
</reference>
<keyword evidence="3" id="KW-1185">Reference proteome</keyword>
<feature type="transmembrane region" description="Helical" evidence="1">
    <location>
        <begin position="121"/>
        <end position="143"/>
    </location>
</feature>
<dbReference type="Proteomes" id="UP000193685">
    <property type="component" value="Unassembled WGS sequence"/>
</dbReference>
<dbReference type="RefSeq" id="XP_040724446.1">
    <property type="nucleotide sequence ID" value="XM_040872349.1"/>
</dbReference>
<name>A0A1Y2FA78_PROLT</name>
<dbReference type="GeneID" id="63788948"/>